<evidence type="ECO:0000313" key="3">
    <source>
        <dbReference type="Proteomes" id="UP000075243"/>
    </source>
</evidence>
<sequence length="404" mass="46192">LTLDRYDGTIDPDEHIDIYMTQVRLYIDTDAVLCCVFPTSLRGPALNWFTRLPSASIDSFTTLSTRFNIQFATSRPHQLISVALLGITVRIVQLANVVMVKKSNGKWRMCTDYTDLNKACPKDAYPLPNIDALVDGVAGHRILSFLDAYSGYNQIRMHPRDEEKTAFTTESSNFCYRVMPFGLKNAGTTYQRLMDKIFLKQIGSSMEVYVNDMVVKSTTITDHIAHLQEIFAQLRKHRMRLNPEKCVLGVASGKFLGFMLSHRGIQANPDKCQVVIDMRIMQVFVSQSPEVLWAYRCTPQTSTKETPFRLTYGTEAMIPVEIREPSFRRQNFDESQNVIAMNEELDLVEELRDRALINAKACKARMTKRFNSKLKPRNFQPGDLVWRASREARKNHKEGKLAAN</sequence>
<dbReference type="InterPro" id="IPR043128">
    <property type="entry name" value="Rev_trsase/Diguanyl_cyclase"/>
</dbReference>
<evidence type="ECO:0000259" key="1">
    <source>
        <dbReference type="PROSITE" id="PS50878"/>
    </source>
</evidence>
<dbReference type="SUPFAM" id="SSF56672">
    <property type="entry name" value="DNA/RNA polymerases"/>
    <property type="match status" value="1"/>
</dbReference>
<dbReference type="PROSITE" id="PS50878">
    <property type="entry name" value="RT_POL"/>
    <property type="match status" value="1"/>
</dbReference>
<organism evidence="2 3">
    <name type="scientific">Cajanus cajan</name>
    <name type="common">Pigeon pea</name>
    <name type="synonym">Cajanus indicus</name>
    <dbReference type="NCBI Taxonomy" id="3821"/>
    <lineage>
        <taxon>Eukaryota</taxon>
        <taxon>Viridiplantae</taxon>
        <taxon>Streptophyta</taxon>
        <taxon>Embryophyta</taxon>
        <taxon>Tracheophyta</taxon>
        <taxon>Spermatophyta</taxon>
        <taxon>Magnoliopsida</taxon>
        <taxon>eudicotyledons</taxon>
        <taxon>Gunneridae</taxon>
        <taxon>Pentapetalae</taxon>
        <taxon>rosids</taxon>
        <taxon>fabids</taxon>
        <taxon>Fabales</taxon>
        <taxon>Fabaceae</taxon>
        <taxon>Papilionoideae</taxon>
        <taxon>50 kb inversion clade</taxon>
        <taxon>NPAAA clade</taxon>
        <taxon>indigoferoid/millettioid clade</taxon>
        <taxon>Phaseoleae</taxon>
        <taxon>Cajanus</taxon>
    </lineage>
</organism>
<dbReference type="InterPro" id="IPR043502">
    <property type="entry name" value="DNA/RNA_pol_sf"/>
</dbReference>
<dbReference type="PANTHER" id="PTHR24559:SF444">
    <property type="entry name" value="REVERSE TRANSCRIPTASE DOMAIN-CONTAINING PROTEIN"/>
    <property type="match status" value="1"/>
</dbReference>
<dbReference type="InterPro" id="IPR005162">
    <property type="entry name" value="Retrotrans_gag_dom"/>
</dbReference>
<dbReference type="GO" id="GO:0003676">
    <property type="term" value="F:nucleic acid binding"/>
    <property type="evidence" value="ECO:0007669"/>
    <property type="project" value="InterPro"/>
</dbReference>
<dbReference type="Gene3D" id="3.30.420.10">
    <property type="entry name" value="Ribonuclease H-like superfamily/Ribonuclease H"/>
    <property type="match status" value="1"/>
</dbReference>
<evidence type="ECO:0000313" key="2">
    <source>
        <dbReference type="EMBL" id="KYP72367.1"/>
    </source>
</evidence>
<dbReference type="Pfam" id="PF00078">
    <property type="entry name" value="RVT_1"/>
    <property type="match status" value="1"/>
</dbReference>
<feature type="non-terminal residue" evidence="2">
    <location>
        <position position="1"/>
    </location>
</feature>
<dbReference type="InterPro" id="IPR036397">
    <property type="entry name" value="RNaseH_sf"/>
</dbReference>
<dbReference type="CDD" id="cd01647">
    <property type="entry name" value="RT_LTR"/>
    <property type="match status" value="1"/>
</dbReference>
<accession>A0A151TZA4</accession>
<dbReference type="Gene3D" id="3.10.10.10">
    <property type="entry name" value="HIV Type 1 Reverse Transcriptase, subunit A, domain 1"/>
    <property type="match status" value="1"/>
</dbReference>
<reference evidence="2 3" key="1">
    <citation type="journal article" date="2012" name="Nat. Biotechnol.">
        <title>Draft genome sequence of pigeonpea (Cajanus cajan), an orphan legume crop of resource-poor farmers.</title>
        <authorList>
            <person name="Varshney R.K."/>
            <person name="Chen W."/>
            <person name="Li Y."/>
            <person name="Bharti A.K."/>
            <person name="Saxena R.K."/>
            <person name="Schlueter J.A."/>
            <person name="Donoghue M.T."/>
            <person name="Azam S."/>
            <person name="Fan G."/>
            <person name="Whaley A.M."/>
            <person name="Farmer A.D."/>
            <person name="Sheridan J."/>
            <person name="Iwata A."/>
            <person name="Tuteja R."/>
            <person name="Penmetsa R.V."/>
            <person name="Wu W."/>
            <person name="Upadhyaya H.D."/>
            <person name="Yang S.P."/>
            <person name="Shah T."/>
            <person name="Saxena K.B."/>
            <person name="Michael T."/>
            <person name="McCombie W.R."/>
            <person name="Yang B."/>
            <person name="Zhang G."/>
            <person name="Yang H."/>
            <person name="Wang J."/>
            <person name="Spillane C."/>
            <person name="Cook D.R."/>
            <person name="May G.D."/>
            <person name="Xu X."/>
            <person name="Jackson S.A."/>
        </authorList>
    </citation>
    <scope>NUCLEOTIDE SEQUENCE [LARGE SCALE GENOMIC DNA]</scope>
    <source>
        <strain evidence="3">cv. Asha</strain>
    </source>
</reference>
<keyword evidence="3" id="KW-1185">Reference proteome</keyword>
<dbReference type="Pfam" id="PF03732">
    <property type="entry name" value="Retrotrans_gag"/>
    <property type="match status" value="1"/>
</dbReference>
<dbReference type="EMBL" id="CM003604">
    <property type="protein sequence ID" value="KYP72367.1"/>
    <property type="molecule type" value="Genomic_DNA"/>
</dbReference>
<proteinExistence type="predicted"/>
<protein>
    <submittedName>
        <fullName evidence="2">Transposon Ty3-I Gag-Pol polyprotein</fullName>
    </submittedName>
</protein>
<dbReference type="InterPro" id="IPR053134">
    <property type="entry name" value="RNA-dir_DNA_polymerase"/>
</dbReference>
<dbReference type="AlphaFoldDB" id="A0A151TZA4"/>
<dbReference type="Proteomes" id="UP000075243">
    <property type="component" value="Chromosome 2"/>
</dbReference>
<feature type="domain" description="Reverse transcriptase" evidence="1">
    <location>
        <begin position="81"/>
        <end position="260"/>
    </location>
</feature>
<dbReference type="Gene3D" id="3.30.70.270">
    <property type="match status" value="1"/>
</dbReference>
<dbReference type="InterPro" id="IPR000477">
    <property type="entry name" value="RT_dom"/>
</dbReference>
<dbReference type="PANTHER" id="PTHR24559">
    <property type="entry name" value="TRANSPOSON TY3-I GAG-POL POLYPROTEIN"/>
    <property type="match status" value="1"/>
</dbReference>
<gene>
    <name evidence="2" type="ORF">KK1_004955</name>
</gene>
<name>A0A151TZA4_CAJCA</name>